<dbReference type="EMBL" id="RZHG01000018">
    <property type="protein sequence ID" value="RUR30864.1"/>
    <property type="molecule type" value="Genomic_DNA"/>
</dbReference>
<dbReference type="InterPro" id="IPR051202">
    <property type="entry name" value="Peptidase_C40"/>
</dbReference>
<dbReference type="SUPFAM" id="SSF54001">
    <property type="entry name" value="Cysteine proteinases"/>
    <property type="match status" value="1"/>
</dbReference>
<name>A0A433KMI2_9GAMM</name>
<accession>A0A433KMI2</accession>
<dbReference type="Pfam" id="PF00877">
    <property type="entry name" value="NLPC_P60"/>
    <property type="match status" value="1"/>
</dbReference>
<dbReference type="PANTHER" id="PTHR47053">
    <property type="entry name" value="MUREIN DD-ENDOPEPTIDASE MEPH-RELATED"/>
    <property type="match status" value="1"/>
</dbReference>
<dbReference type="OrthoDB" id="9807055at2"/>
<feature type="signal peptide" evidence="5">
    <location>
        <begin position="1"/>
        <end position="24"/>
    </location>
</feature>
<evidence type="ECO:0000313" key="7">
    <source>
        <dbReference type="EMBL" id="RUR30864.1"/>
    </source>
</evidence>
<dbReference type="PROSITE" id="PS51935">
    <property type="entry name" value="NLPC_P60"/>
    <property type="match status" value="1"/>
</dbReference>
<proteinExistence type="inferred from homology"/>
<evidence type="ECO:0000256" key="2">
    <source>
        <dbReference type="ARBA" id="ARBA00022670"/>
    </source>
</evidence>
<keyword evidence="2" id="KW-0645">Protease</keyword>
<keyword evidence="4" id="KW-0788">Thiol protease</keyword>
<evidence type="ECO:0000256" key="5">
    <source>
        <dbReference type="SAM" id="SignalP"/>
    </source>
</evidence>
<reference evidence="7 8" key="1">
    <citation type="submission" date="2018-12" db="EMBL/GenBank/DDBJ databases">
        <title>three novel Halomonas strain isolated from plants.</title>
        <authorList>
            <person name="Sun C."/>
        </authorList>
    </citation>
    <scope>NUCLEOTIDE SEQUENCE [LARGE SCALE GENOMIC DNA]</scope>
    <source>
        <strain evidence="7 8">DSM 19434</strain>
    </source>
</reference>
<evidence type="ECO:0000256" key="3">
    <source>
        <dbReference type="ARBA" id="ARBA00022801"/>
    </source>
</evidence>
<keyword evidence="8" id="KW-1185">Reference proteome</keyword>
<keyword evidence="3" id="KW-0378">Hydrolase</keyword>
<dbReference type="RefSeq" id="WP_126946788.1">
    <property type="nucleotide sequence ID" value="NZ_RZHG01000018.1"/>
</dbReference>
<gene>
    <name evidence="7" type="ORF">ELY33_08615</name>
</gene>
<dbReference type="PROSITE" id="PS51257">
    <property type="entry name" value="PROKAR_LIPOPROTEIN"/>
    <property type="match status" value="1"/>
</dbReference>
<evidence type="ECO:0000256" key="4">
    <source>
        <dbReference type="ARBA" id="ARBA00022807"/>
    </source>
</evidence>
<feature type="domain" description="NlpC/P60" evidence="6">
    <location>
        <begin position="39"/>
        <end position="158"/>
    </location>
</feature>
<dbReference type="GO" id="GO:0008234">
    <property type="term" value="F:cysteine-type peptidase activity"/>
    <property type="evidence" value="ECO:0007669"/>
    <property type="project" value="UniProtKB-KW"/>
</dbReference>
<dbReference type="Gene3D" id="3.90.1720.10">
    <property type="entry name" value="endopeptidase domain like (from Nostoc punctiforme)"/>
    <property type="match status" value="1"/>
</dbReference>
<protein>
    <submittedName>
        <fullName evidence="7">NlpC/P60 family protein</fullName>
    </submittedName>
</protein>
<evidence type="ECO:0000256" key="1">
    <source>
        <dbReference type="ARBA" id="ARBA00007074"/>
    </source>
</evidence>
<feature type="chain" id="PRO_5019123741" evidence="5">
    <location>
        <begin position="25"/>
        <end position="159"/>
    </location>
</feature>
<organism evidence="7 8">
    <name type="scientific">Vreelandella andesensis</name>
    <dbReference type="NCBI Taxonomy" id="447567"/>
    <lineage>
        <taxon>Bacteria</taxon>
        <taxon>Pseudomonadati</taxon>
        <taxon>Pseudomonadota</taxon>
        <taxon>Gammaproteobacteria</taxon>
        <taxon>Oceanospirillales</taxon>
        <taxon>Halomonadaceae</taxon>
        <taxon>Vreelandella</taxon>
    </lineage>
</organism>
<evidence type="ECO:0000313" key="8">
    <source>
        <dbReference type="Proteomes" id="UP000287336"/>
    </source>
</evidence>
<evidence type="ECO:0000259" key="6">
    <source>
        <dbReference type="PROSITE" id="PS51935"/>
    </source>
</evidence>
<sequence length="159" mass="16793">MPFIRLTPLLTLFTLLLLAGCASKEIATAPSSGAQTGISMERALILSHAQQAIGTPYRFGGNSPEGLDCSGLVEMTYRAAGIRVPRTADAQFRALPQAKAPRPGDLLFFGEGGKATHVGIYGGNRQMIHAPGSGRAVVSVPLDIDYWNQRFLGVASLAP</sequence>
<dbReference type="InterPro" id="IPR038765">
    <property type="entry name" value="Papain-like_cys_pep_sf"/>
</dbReference>
<dbReference type="Proteomes" id="UP000287336">
    <property type="component" value="Unassembled WGS sequence"/>
</dbReference>
<dbReference type="PANTHER" id="PTHR47053:SF1">
    <property type="entry name" value="MUREIN DD-ENDOPEPTIDASE MEPH-RELATED"/>
    <property type="match status" value="1"/>
</dbReference>
<dbReference type="InterPro" id="IPR000064">
    <property type="entry name" value="NLP_P60_dom"/>
</dbReference>
<comment type="caution">
    <text evidence="7">The sequence shown here is derived from an EMBL/GenBank/DDBJ whole genome shotgun (WGS) entry which is preliminary data.</text>
</comment>
<dbReference type="GO" id="GO:0006508">
    <property type="term" value="P:proteolysis"/>
    <property type="evidence" value="ECO:0007669"/>
    <property type="project" value="UniProtKB-KW"/>
</dbReference>
<dbReference type="AlphaFoldDB" id="A0A433KMI2"/>
<keyword evidence="5" id="KW-0732">Signal</keyword>
<comment type="similarity">
    <text evidence="1">Belongs to the peptidase C40 family.</text>
</comment>